<gene>
    <name evidence="2" type="ORF">V6N12_016956</name>
</gene>
<dbReference type="InterPro" id="IPR050796">
    <property type="entry name" value="SCF_F-box_component"/>
</dbReference>
<protein>
    <recommendedName>
        <fullName evidence="1">F-box associated beta-propeller type 1 domain-containing protein</fullName>
    </recommendedName>
</protein>
<evidence type="ECO:0000313" key="2">
    <source>
        <dbReference type="EMBL" id="KAK8497430.1"/>
    </source>
</evidence>
<evidence type="ECO:0000313" key="3">
    <source>
        <dbReference type="Proteomes" id="UP001472677"/>
    </source>
</evidence>
<dbReference type="Proteomes" id="UP001472677">
    <property type="component" value="Unassembled WGS sequence"/>
</dbReference>
<dbReference type="PANTHER" id="PTHR31672:SF13">
    <property type="entry name" value="F-BOX PROTEIN CPR30-LIKE"/>
    <property type="match status" value="1"/>
</dbReference>
<proteinExistence type="predicted"/>
<dbReference type="Pfam" id="PF07734">
    <property type="entry name" value="FBA_1"/>
    <property type="match status" value="1"/>
</dbReference>
<organism evidence="2 3">
    <name type="scientific">Hibiscus sabdariffa</name>
    <name type="common">roselle</name>
    <dbReference type="NCBI Taxonomy" id="183260"/>
    <lineage>
        <taxon>Eukaryota</taxon>
        <taxon>Viridiplantae</taxon>
        <taxon>Streptophyta</taxon>
        <taxon>Embryophyta</taxon>
        <taxon>Tracheophyta</taxon>
        <taxon>Spermatophyta</taxon>
        <taxon>Magnoliopsida</taxon>
        <taxon>eudicotyledons</taxon>
        <taxon>Gunneridae</taxon>
        <taxon>Pentapetalae</taxon>
        <taxon>rosids</taxon>
        <taxon>malvids</taxon>
        <taxon>Malvales</taxon>
        <taxon>Malvaceae</taxon>
        <taxon>Malvoideae</taxon>
        <taxon>Hibiscus</taxon>
    </lineage>
</organism>
<dbReference type="PANTHER" id="PTHR31672">
    <property type="entry name" value="BNACNNG10540D PROTEIN"/>
    <property type="match status" value="1"/>
</dbReference>
<dbReference type="EMBL" id="JBBPBM010000308">
    <property type="protein sequence ID" value="KAK8497430.1"/>
    <property type="molecule type" value="Genomic_DNA"/>
</dbReference>
<sequence>MQGSSKTRVELPEMSVLDILSKLPVKFLTRFKEFRILPQSSIQRPTSLDYIVDTSLDCVGFCYDSQTDDYKVLRFVTNSFSYDYYGGIYYTGQVDLYSLKGNSWKEISDPGVNVQPSAEFDVYVDRFCYWLSFDMDNERFSTLPLSEFDVGLEQHNLLPLNYNGLLGGIYYPREGTLKSFDLWIMSRSWTKQFNIESVSGVERLLGFWKNGELFLESSDDELVLFDPSTRELKNLGIHSYMRKNANDFLC</sequence>
<accession>A0ABR2ATL5</accession>
<dbReference type="InterPro" id="IPR006527">
    <property type="entry name" value="F-box-assoc_dom_typ1"/>
</dbReference>
<feature type="domain" description="F-box associated beta-propeller type 1" evidence="1">
    <location>
        <begin position="56"/>
        <end position="162"/>
    </location>
</feature>
<dbReference type="NCBIfam" id="TIGR01640">
    <property type="entry name" value="F_box_assoc_1"/>
    <property type="match status" value="1"/>
</dbReference>
<reference evidence="2 3" key="1">
    <citation type="journal article" date="2024" name="G3 (Bethesda)">
        <title>Genome assembly of Hibiscus sabdariffa L. provides insights into metabolisms of medicinal natural products.</title>
        <authorList>
            <person name="Kim T."/>
        </authorList>
    </citation>
    <scope>NUCLEOTIDE SEQUENCE [LARGE SCALE GENOMIC DNA]</scope>
    <source>
        <strain evidence="2">TK-2024</strain>
        <tissue evidence="2">Old leaves</tissue>
    </source>
</reference>
<dbReference type="InterPro" id="IPR017451">
    <property type="entry name" value="F-box-assoc_interact_dom"/>
</dbReference>
<keyword evidence="3" id="KW-1185">Reference proteome</keyword>
<name>A0ABR2ATL5_9ROSI</name>
<evidence type="ECO:0000259" key="1">
    <source>
        <dbReference type="Pfam" id="PF07734"/>
    </source>
</evidence>
<comment type="caution">
    <text evidence="2">The sequence shown here is derived from an EMBL/GenBank/DDBJ whole genome shotgun (WGS) entry which is preliminary data.</text>
</comment>